<dbReference type="EMBL" id="CM001207">
    <property type="protein sequence ID" value="EGP83138.1"/>
    <property type="molecule type" value="Genomic_DNA"/>
</dbReference>
<dbReference type="InterPro" id="IPR021822">
    <property type="entry name" value="DUF3405"/>
</dbReference>
<dbReference type="PANTHER" id="PTHR36205">
    <property type="entry name" value="CHROMOSOME 19, WHOLE GENOME SHOTGUN SEQUENCE"/>
    <property type="match status" value="1"/>
</dbReference>
<proteinExistence type="predicted"/>
<dbReference type="KEGG" id="ztr:MYCGRDRAFT_111465"/>
<evidence type="ECO:0000313" key="3">
    <source>
        <dbReference type="EMBL" id="EGP83138.1"/>
    </source>
</evidence>
<dbReference type="STRING" id="336722.F9XNN2"/>
<feature type="region of interest" description="Disordered" evidence="1">
    <location>
        <begin position="504"/>
        <end position="525"/>
    </location>
</feature>
<accession>F9XNN2</accession>
<keyword evidence="2" id="KW-0472">Membrane</keyword>
<dbReference type="Proteomes" id="UP000008062">
    <property type="component" value="Chromosome 12"/>
</dbReference>
<dbReference type="GeneID" id="13401665"/>
<dbReference type="Pfam" id="PF11885">
    <property type="entry name" value="DUF3405"/>
    <property type="match status" value="1"/>
</dbReference>
<reference evidence="3 4" key="1">
    <citation type="journal article" date="2011" name="PLoS Genet.">
        <title>Finished genome of the fungal wheat pathogen Mycosphaerella graminicola reveals dispensome structure, chromosome plasticity, and stealth pathogenesis.</title>
        <authorList>
            <person name="Goodwin S.B."/>
            <person name="Ben M'barek S."/>
            <person name="Dhillon B."/>
            <person name="Wittenberg A.H.J."/>
            <person name="Crane C.F."/>
            <person name="Hane J.K."/>
            <person name="Foster A.J."/>
            <person name="Van der Lee T.A.J."/>
            <person name="Grimwood J."/>
            <person name="Aerts A."/>
            <person name="Antoniw J."/>
            <person name="Bailey A."/>
            <person name="Bluhm B."/>
            <person name="Bowler J."/>
            <person name="Bristow J."/>
            <person name="van der Burgt A."/>
            <person name="Canto-Canche B."/>
            <person name="Churchill A.C.L."/>
            <person name="Conde-Ferraez L."/>
            <person name="Cools H.J."/>
            <person name="Coutinho P.M."/>
            <person name="Csukai M."/>
            <person name="Dehal P."/>
            <person name="De Wit P."/>
            <person name="Donzelli B."/>
            <person name="van de Geest H.C."/>
            <person name="van Ham R.C.H.J."/>
            <person name="Hammond-Kosack K.E."/>
            <person name="Henrissat B."/>
            <person name="Kilian A."/>
            <person name="Kobayashi A.K."/>
            <person name="Koopmann E."/>
            <person name="Kourmpetis Y."/>
            <person name="Kuzniar A."/>
            <person name="Lindquist E."/>
            <person name="Lombard V."/>
            <person name="Maliepaard C."/>
            <person name="Martins N."/>
            <person name="Mehrabi R."/>
            <person name="Nap J.P.H."/>
            <person name="Ponomarenko A."/>
            <person name="Rudd J.J."/>
            <person name="Salamov A."/>
            <person name="Schmutz J."/>
            <person name="Schouten H.J."/>
            <person name="Shapiro H."/>
            <person name="Stergiopoulos I."/>
            <person name="Torriani S.F.F."/>
            <person name="Tu H."/>
            <person name="de Vries R.P."/>
            <person name="Waalwijk C."/>
            <person name="Ware S.B."/>
            <person name="Wiebenga A."/>
            <person name="Zwiers L.-H."/>
            <person name="Oliver R.P."/>
            <person name="Grigoriev I.V."/>
            <person name="Kema G.H.J."/>
        </authorList>
    </citation>
    <scope>NUCLEOTIDE SEQUENCE [LARGE SCALE GENOMIC DNA]</scope>
    <source>
        <strain evidence="4">CBS 115943 / IPO323</strain>
    </source>
</reference>
<dbReference type="OMA" id="FPDAVMG"/>
<gene>
    <name evidence="3" type="ORF">MYCGRDRAFT_111465</name>
</gene>
<dbReference type="AlphaFoldDB" id="F9XNN2"/>
<feature type="region of interest" description="Disordered" evidence="1">
    <location>
        <begin position="1"/>
        <end position="35"/>
    </location>
</feature>
<sequence length="980" mass="111481">MSEAPPPYEAAMDPERTTTGPKAPSAAPGPHGYETESAANGILSLQIKQNENVLYYISHYNEVNTPDIILFADYNHKGPRLAQASFNPPGKDFKFYIGGIKSPTGDDWDIVRDYTLVDERDDEVVAVFVEHFSLEINGTMTFRRELDAKAEMSALMAQVGSIKLPRDTINDITAPNVYLPRPMSRYRSFSGALIDPEKQRRGSEDSIDAHDYLSSSQPMLGQGAARAPTYAYHLPRRRFSRYFTLAISAIIGFFIWYLVRASLSSRAAVELGIGRPAAPPPAWEGFPFLKRYHGGIRTLVSREDDTPEYPVAEDVEVQRLVDAAMEQKKKADAVTSKEKGFNKKREIPEVKEQVAFPLPHRFDPYPKYGVEGDRKGFAPPVKCYVDAKEKREVPQLLAFNGTTKGFPDPVMGSYDLLGLRKDVCFERHGRLGPYGFGYSKKFGGSGAGMDGDREGAEHVWGDELEIDYRNVKWAEVQDKCEKDNAHRFKAPPKQRLNHFFTSMASGGPVEEKQTSKRAEEEPKVQESTELLNRTVVLIRTWDSFEYDAEDMFYLRALVNELSIQSGTEYVVHFLVHVKDNDAQIWADDETYQRVLEKALPAEFKGMGTLWSERQMGLIYGGLAESNYRDLQVHGAYRSTYMPVQYFAHMHPEYDFIWHWEMDVRYTGHFYHLFQKVSQWAKQQPRKGLWERNGRFYVPAEHGSWEDFRHMVRIQTEHGTASKENIYGKLASDAGVKNPMDVASHSHETPVWGPLRPSGEGDTTADPDNDPQPPTVFDKDNYEWGVGEEADFITFNPLFDPHKTNWILAEDVTGYNTTEGYPPRRTAIITASRLSHRLLETMHRETTLQRHTMFSEMWPGSCALHHGYKAVYAPHPVYIDRAWPTSYLAAVFNNGRNGATGGARTSVFSDERQHNFLGTTWYYHAGFPANLWKRWLGYKVDNDGGEEWELANEGRMCLPAMLLHPIKQVDLIVEHLEGEPV</sequence>
<dbReference type="HOGENOM" id="CLU_009650_0_0_1"/>
<keyword evidence="2" id="KW-1133">Transmembrane helix</keyword>
<dbReference type="PANTHER" id="PTHR36205:SF1">
    <property type="entry name" value="MAJOR FACILITATOR SUPERFAMILY TRANSPORTER"/>
    <property type="match status" value="1"/>
</dbReference>
<keyword evidence="4" id="KW-1185">Reference proteome</keyword>
<protein>
    <submittedName>
        <fullName evidence="3">Uncharacterized protein</fullName>
    </submittedName>
</protein>
<feature type="transmembrane region" description="Helical" evidence="2">
    <location>
        <begin position="242"/>
        <end position="259"/>
    </location>
</feature>
<name>F9XNN2_ZYMTI</name>
<evidence type="ECO:0000256" key="1">
    <source>
        <dbReference type="SAM" id="MobiDB-lite"/>
    </source>
</evidence>
<evidence type="ECO:0000313" key="4">
    <source>
        <dbReference type="Proteomes" id="UP000008062"/>
    </source>
</evidence>
<dbReference type="RefSeq" id="XP_003848162.1">
    <property type="nucleotide sequence ID" value="XM_003848114.1"/>
</dbReference>
<dbReference type="eggNOG" id="ENOG502QW68">
    <property type="taxonomic scope" value="Eukaryota"/>
</dbReference>
<feature type="compositionally biased region" description="Basic and acidic residues" evidence="1">
    <location>
        <begin position="509"/>
        <end position="525"/>
    </location>
</feature>
<feature type="region of interest" description="Disordered" evidence="1">
    <location>
        <begin position="737"/>
        <end position="779"/>
    </location>
</feature>
<evidence type="ECO:0000256" key="2">
    <source>
        <dbReference type="SAM" id="Phobius"/>
    </source>
</evidence>
<dbReference type="InParanoid" id="F9XNN2"/>
<organism evidence="3 4">
    <name type="scientific">Zymoseptoria tritici (strain CBS 115943 / IPO323)</name>
    <name type="common">Speckled leaf blotch fungus</name>
    <name type="synonym">Septoria tritici</name>
    <dbReference type="NCBI Taxonomy" id="336722"/>
    <lineage>
        <taxon>Eukaryota</taxon>
        <taxon>Fungi</taxon>
        <taxon>Dikarya</taxon>
        <taxon>Ascomycota</taxon>
        <taxon>Pezizomycotina</taxon>
        <taxon>Dothideomycetes</taxon>
        <taxon>Dothideomycetidae</taxon>
        <taxon>Mycosphaerellales</taxon>
        <taxon>Mycosphaerellaceae</taxon>
        <taxon>Zymoseptoria</taxon>
    </lineage>
</organism>
<dbReference type="OrthoDB" id="3353407at2759"/>
<keyword evidence="2" id="KW-0812">Transmembrane</keyword>